<protein>
    <recommendedName>
        <fullName evidence="1">Arrestin C-terminal-like domain-containing protein</fullName>
    </recommendedName>
</protein>
<reference evidence="2" key="1">
    <citation type="submission" date="2020-11" db="EMBL/GenBank/DDBJ databases">
        <authorList>
            <consortium name="DOE Joint Genome Institute"/>
            <person name="Ahrendt S."/>
            <person name="Riley R."/>
            <person name="Andreopoulos W."/>
            <person name="LaButti K."/>
            <person name="Pangilinan J."/>
            <person name="Ruiz-duenas F.J."/>
            <person name="Barrasa J.M."/>
            <person name="Sanchez-Garcia M."/>
            <person name="Camarero S."/>
            <person name="Miyauchi S."/>
            <person name="Serrano A."/>
            <person name="Linde D."/>
            <person name="Babiker R."/>
            <person name="Drula E."/>
            <person name="Ayuso-Fernandez I."/>
            <person name="Pacheco R."/>
            <person name="Padilla G."/>
            <person name="Ferreira P."/>
            <person name="Barriuso J."/>
            <person name="Kellner H."/>
            <person name="Castanera R."/>
            <person name="Alfaro M."/>
            <person name="Ramirez L."/>
            <person name="Pisabarro A.G."/>
            <person name="Kuo A."/>
            <person name="Tritt A."/>
            <person name="Lipzen A."/>
            <person name="He G."/>
            <person name="Yan M."/>
            <person name="Ng V."/>
            <person name="Cullen D."/>
            <person name="Martin F."/>
            <person name="Rosso M.-N."/>
            <person name="Henrissat B."/>
            <person name="Hibbett D."/>
            <person name="Martinez A.T."/>
            <person name="Grigoriev I.V."/>
        </authorList>
    </citation>
    <scope>NUCLEOTIDE SEQUENCE</scope>
    <source>
        <strain evidence="2">AH 44721</strain>
    </source>
</reference>
<dbReference type="EMBL" id="JADNYJ010000002">
    <property type="protein sequence ID" value="KAF8913134.1"/>
    <property type="molecule type" value="Genomic_DNA"/>
</dbReference>
<dbReference type="OrthoDB" id="298939at2759"/>
<dbReference type="SMART" id="SM01017">
    <property type="entry name" value="Arrestin_C"/>
    <property type="match status" value="1"/>
</dbReference>
<feature type="domain" description="Arrestin C-terminal-like" evidence="1">
    <location>
        <begin position="221"/>
        <end position="378"/>
    </location>
</feature>
<organism evidence="2 3">
    <name type="scientific">Gymnopilus junonius</name>
    <name type="common">Spectacular rustgill mushroom</name>
    <name type="synonym">Gymnopilus spectabilis subsp. junonius</name>
    <dbReference type="NCBI Taxonomy" id="109634"/>
    <lineage>
        <taxon>Eukaryota</taxon>
        <taxon>Fungi</taxon>
        <taxon>Dikarya</taxon>
        <taxon>Basidiomycota</taxon>
        <taxon>Agaricomycotina</taxon>
        <taxon>Agaricomycetes</taxon>
        <taxon>Agaricomycetidae</taxon>
        <taxon>Agaricales</taxon>
        <taxon>Agaricineae</taxon>
        <taxon>Hymenogastraceae</taxon>
        <taxon>Gymnopilus</taxon>
    </lineage>
</organism>
<comment type="caution">
    <text evidence="2">The sequence shown here is derived from an EMBL/GenBank/DDBJ whole genome shotgun (WGS) entry which is preliminary data.</text>
</comment>
<dbReference type="Proteomes" id="UP000724874">
    <property type="component" value="Unassembled WGS sequence"/>
</dbReference>
<accession>A0A9P5NY19</accession>
<sequence length="544" mass="59685">MSEINTFLGDSKSRLKSGIKLLSKNSGEERGLGLEKARRQSRVDIDIFLKSDISVEDGHLQGIIKIHIRKHKKKGQRILVSGGKVMAIGFESGPNQEERFIFYQSSAMLSEVASDLDTLYSLEPDPEGFFGSRQGDHWLPFSLCLSSSSAYGKPKGSIHTQSGLSVRYIVMVFLRIKDSASGKKSIAHMYRECSIWPRLNPSAILATPSRPIQVTVSENSSSGRIKLTASLHRLHWVAGQLCHISLEVVNDSKKTLKNVTLGLIQSVTTFKLSEVQHESGSVRKDGHPSVTHKLVAQSYLVAGESSKKGHASAKGWWLGVPAGTSQMFSHSILLPSDSLSVRSGQLLAISYTIEITVGTGTLFSTDVNASLPLEIINFMSIDPPPDAANQSEIRRSICSTIVDEYNTDLESEDAASSDEDHISAATDDEIIQRTVLSARIDTEYAENTPRFADLYHSSERTPDRNAEQSLEQAPEDMDVTFPSMSDNKTSGMGLVLTDGKPHVSDFADRVEKMNQIRQASLLECAGDSMESNSSFVIRGKCFKK</sequence>
<name>A0A9P5NY19_GYMJU</name>
<dbReference type="PANTHER" id="PTHR11188:SF17">
    <property type="entry name" value="FI21816P1"/>
    <property type="match status" value="1"/>
</dbReference>
<evidence type="ECO:0000313" key="2">
    <source>
        <dbReference type="EMBL" id="KAF8913134.1"/>
    </source>
</evidence>
<dbReference type="GO" id="GO:0015031">
    <property type="term" value="P:protein transport"/>
    <property type="evidence" value="ECO:0007669"/>
    <property type="project" value="TreeGrafter"/>
</dbReference>
<dbReference type="AlphaFoldDB" id="A0A9P5NY19"/>
<keyword evidence="3" id="KW-1185">Reference proteome</keyword>
<dbReference type="InterPro" id="IPR050357">
    <property type="entry name" value="Arrestin_domain-protein"/>
</dbReference>
<dbReference type="GO" id="GO:0005737">
    <property type="term" value="C:cytoplasm"/>
    <property type="evidence" value="ECO:0007669"/>
    <property type="project" value="TreeGrafter"/>
</dbReference>
<evidence type="ECO:0000259" key="1">
    <source>
        <dbReference type="SMART" id="SM01017"/>
    </source>
</evidence>
<dbReference type="InterPro" id="IPR011022">
    <property type="entry name" value="Arrestin_C-like"/>
</dbReference>
<dbReference type="InterPro" id="IPR014752">
    <property type="entry name" value="Arrestin-like_C"/>
</dbReference>
<dbReference type="SUPFAM" id="SSF81296">
    <property type="entry name" value="E set domains"/>
    <property type="match status" value="1"/>
</dbReference>
<dbReference type="InterPro" id="IPR014756">
    <property type="entry name" value="Ig_E-set"/>
</dbReference>
<evidence type="ECO:0000313" key="3">
    <source>
        <dbReference type="Proteomes" id="UP000724874"/>
    </source>
</evidence>
<proteinExistence type="predicted"/>
<dbReference type="Gene3D" id="2.60.40.640">
    <property type="match status" value="1"/>
</dbReference>
<dbReference type="PANTHER" id="PTHR11188">
    <property type="entry name" value="ARRESTIN DOMAIN CONTAINING PROTEIN"/>
    <property type="match status" value="1"/>
</dbReference>
<gene>
    <name evidence="2" type="ORF">CPB84DRAFT_1742514</name>
</gene>
<dbReference type="Pfam" id="PF02752">
    <property type="entry name" value="Arrestin_C"/>
    <property type="match status" value="1"/>
</dbReference>